<accession>A0AA40IUC1</accession>
<evidence type="ECO:0000313" key="1">
    <source>
        <dbReference type="EMBL" id="KEI16562.1"/>
    </source>
</evidence>
<name>A0AA40IUC1_CLONO</name>
<reference evidence="1 2" key="1">
    <citation type="submission" date="2014-02" db="EMBL/GenBank/DDBJ databases">
        <title>Plasmidome dynamics in the species complex Clostridium novyi sensu lato converts strains of independent lineages into distinctly different pathogens.</title>
        <authorList>
            <person name="Skarin H."/>
            <person name="Segerman B."/>
        </authorList>
    </citation>
    <scope>NUCLEOTIDE SEQUENCE [LARGE SCALE GENOMIC DNA]</scope>
    <source>
        <strain evidence="1 2">ATCC 27606</strain>
    </source>
</reference>
<dbReference type="EMBL" id="JENW01000055">
    <property type="protein sequence ID" value="KEI16562.1"/>
    <property type="molecule type" value="Genomic_DNA"/>
</dbReference>
<gene>
    <name evidence="1" type="ORF">Z959_09460</name>
</gene>
<proteinExistence type="predicted"/>
<keyword evidence="2" id="KW-1185">Reference proteome</keyword>
<comment type="caution">
    <text evidence="1">The sequence shown here is derived from an EMBL/GenBank/DDBJ whole genome shotgun (WGS) entry which is preliminary data.</text>
</comment>
<dbReference type="AlphaFoldDB" id="A0AA40IUC1"/>
<dbReference type="Proteomes" id="UP000027770">
    <property type="component" value="Unassembled WGS sequence"/>
</dbReference>
<evidence type="ECO:0000313" key="2">
    <source>
        <dbReference type="Proteomes" id="UP000027770"/>
    </source>
</evidence>
<protein>
    <submittedName>
        <fullName evidence="1">Uncharacterized protein</fullName>
    </submittedName>
</protein>
<organism evidence="1 2">
    <name type="scientific">Clostridium novyi B str. ATCC 27606</name>
    <dbReference type="NCBI Taxonomy" id="1443123"/>
    <lineage>
        <taxon>Bacteria</taxon>
        <taxon>Bacillati</taxon>
        <taxon>Bacillota</taxon>
        <taxon>Clostridia</taxon>
        <taxon>Eubacteriales</taxon>
        <taxon>Clostridiaceae</taxon>
        <taxon>Clostridium</taxon>
    </lineage>
</organism>
<sequence>MKISKVLGSEKERVATADIYVINRENVVWLVKYYGRDWPFDMVVIEELSSFKSLKSQRFKALRKNGKWSCL</sequence>